<evidence type="ECO:0000313" key="4">
    <source>
        <dbReference type="EMBL" id="QIV96521.1"/>
    </source>
</evidence>
<dbReference type="Pfam" id="PF13276">
    <property type="entry name" value="HTH_21"/>
    <property type="match status" value="1"/>
</dbReference>
<dbReference type="EMBL" id="CP038241">
    <property type="protein sequence ID" value="QIV96127.1"/>
    <property type="molecule type" value="Genomic_DNA"/>
</dbReference>
<gene>
    <name evidence="2" type="ORF">E4K63_00150</name>
    <name evidence="3" type="ORF">E4K63_04500</name>
    <name evidence="4" type="ORF">E4K63_06625</name>
    <name evidence="5" type="ORF">E4K63_07480</name>
</gene>
<accession>A0AAE7CRA5</accession>
<dbReference type="KEGG" id="aii:E4K63_07480"/>
<dbReference type="PANTHER" id="PTHR46889">
    <property type="entry name" value="TRANSPOSASE INSF FOR INSERTION SEQUENCE IS3B-RELATED"/>
    <property type="match status" value="1"/>
</dbReference>
<dbReference type="SUPFAM" id="SSF53098">
    <property type="entry name" value="Ribonuclease H-like"/>
    <property type="match status" value="1"/>
</dbReference>
<evidence type="ECO:0000313" key="6">
    <source>
        <dbReference type="Proteomes" id="UP000502004"/>
    </source>
</evidence>
<dbReference type="KEGG" id="aii:E4K63_00150"/>
<dbReference type="GO" id="GO:0003676">
    <property type="term" value="F:nucleic acid binding"/>
    <property type="evidence" value="ECO:0007669"/>
    <property type="project" value="InterPro"/>
</dbReference>
<evidence type="ECO:0000313" key="3">
    <source>
        <dbReference type="EMBL" id="QIV96127.1"/>
    </source>
</evidence>
<organism evidence="5 6">
    <name type="scientific">Allofrancisella inopinata</name>
    <dbReference type="NCBI Taxonomy" id="1085647"/>
    <lineage>
        <taxon>Bacteria</taxon>
        <taxon>Pseudomonadati</taxon>
        <taxon>Pseudomonadota</taxon>
        <taxon>Gammaproteobacteria</taxon>
        <taxon>Thiotrichales</taxon>
        <taxon>Francisellaceae</taxon>
        <taxon>Allofrancisella</taxon>
    </lineage>
</organism>
<dbReference type="KEGG" id="aii:E4K63_04500"/>
<dbReference type="EMBL" id="CP038241">
    <property type="protein sequence ID" value="QIV96677.1"/>
    <property type="molecule type" value="Genomic_DNA"/>
</dbReference>
<dbReference type="EMBL" id="CP038241">
    <property type="protein sequence ID" value="QIV95332.1"/>
    <property type="molecule type" value="Genomic_DNA"/>
</dbReference>
<feature type="domain" description="Integrase catalytic" evidence="1">
    <location>
        <begin position="109"/>
        <end position="273"/>
    </location>
</feature>
<dbReference type="GO" id="GO:0015074">
    <property type="term" value="P:DNA integration"/>
    <property type="evidence" value="ECO:0007669"/>
    <property type="project" value="InterPro"/>
</dbReference>
<dbReference type="InterPro" id="IPR048020">
    <property type="entry name" value="Transpos_IS3"/>
</dbReference>
<dbReference type="PANTHER" id="PTHR46889:SF4">
    <property type="entry name" value="TRANSPOSASE INSO FOR INSERTION SEQUENCE ELEMENT IS911B-RELATED"/>
    <property type="match status" value="1"/>
</dbReference>
<dbReference type="Gene3D" id="3.30.420.10">
    <property type="entry name" value="Ribonuclease H-like superfamily/Ribonuclease H"/>
    <property type="match status" value="1"/>
</dbReference>
<dbReference type="KEGG" id="aii:E4K63_06625"/>
<dbReference type="InterPro" id="IPR036397">
    <property type="entry name" value="RNaseH_sf"/>
</dbReference>
<dbReference type="InterPro" id="IPR025948">
    <property type="entry name" value="HTH-like_dom"/>
</dbReference>
<dbReference type="InterPro" id="IPR012337">
    <property type="entry name" value="RNaseH-like_sf"/>
</dbReference>
<dbReference type="AlphaFoldDB" id="A0AAE7CRA5"/>
<proteinExistence type="predicted"/>
<dbReference type="NCBIfam" id="NF033516">
    <property type="entry name" value="transpos_IS3"/>
    <property type="match status" value="1"/>
</dbReference>
<dbReference type="InterPro" id="IPR001584">
    <property type="entry name" value="Integrase_cat-core"/>
</dbReference>
<evidence type="ECO:0000313" key="5">
    <source>
        <dbReference type="EMBL" id="QIV96677.1"/>
    </source>
</evidence>
<protein>
    <submittedName>
        <fullName evidence="5">IS3 family transposase</fullName>
    </submittedName>
</protein>
<name>A0AAE7CRA5_9GAMM</name>
<keyword evidence="6" id="KW-1185">Reference proteome</keyword>
<dbReference type="Proteomes" id="UP000502004">
    <property type="component" value="Chromosome"/>
</dbReference>
<dbReference type="EMBL" id="CP038241">
    <property type="protein sequence ID" value="QIV96521.1"/>
    <property type="molecule type" value="Genomic_DNA"/>
</dbReference>
<reference evidence="5 6" key="1">
    <citation type="submission" date="2019-03" db="EMBL/GenBank/DDBJ databases">
        <title>Complete Genome Sequence of Allofrancisella inopinata Strain SYSU YG23 Isolated from Water-Cooling Systems in China.</title>
        <authorList>
            <person name="Ohrman C."/>
            <person name="Uneklint I."/>
            <person name="Sjodin A."/>
        </authorList>
    </citation>
    <scope>NUCLEOTIDE SEQUENCE [LARGE SCALE GENOMIC DNA]</scope>
    <source>
        <strain evidence="5 6">SYSU YG23</strain>
    </source>
</reference>
<dbReference type="Pfam" id="PF00665">
    <property type="entry name" value="rve"/>
    <property type="match status" value="1"/>
</dbReference>
<sequence>MPVTTLCKYLNVSTSSYYRWIHEPIGKRQSNDAELDNAITAIFNEHKSRYGSVRIYKQLKDMGWKVTQPRVSKRMKLLDLQAKAARKHKAMTDSNHNKHVSENLLEQNFTALSMNHRWVTDITYIPTQEGWLYLFVIIDLFSRAVLGWAMDSRMKADLICSALNMALFRRNFPSGVIIHSDKGSQYCSKQYQDVIKNNWLLSSMSSKGCCYDNAACESFFGTLKVELVHDENYKTREEAKLSIFEYIEAYYNTKRKHSTINYMTPNQFEYIMENKKVNCPKLTG</sequence>
<dbReference type="PROSITE" id="PS50994">
    <property type="entry name" value="INTEGRASE"/>
    <property type="match status" value="1"/>
</dbReference>
<evidence type="ECO:0000313" key="2">
    <source>
        <dbReference type="EMBL" id="QIV95332.1"/>
    </source>
</evidence>
<evidence type="ECO:0000259" key="1">
    <source>
        <dbReference type="PROSITE" id="PS50994"/>
    </source>
</evidence>
<dbReference type="Pfam" id="PF13333">
    <property type="entry name" value="rve_2"/>
    <property type="match status" value="1"/>
</dbReference>
<dbReference type="InterPro" id="IPR050900">
    <property type="entry name" value="Transposase_IS3/IS150/IS904"/>
</dbReference>